<keyword evidence="5" id="KW-0472">Membrane</keyword>
<dbReference type="Pfam" id="PF00535">
    <property type="entry name" value="Glycos_transf_2"/>
    <property type="match status" value="1"/>
</dbReference>
<evidence type="ECO:0000256" key="5">
    <source>
        <dbReference type="ARBA" id="ARBA00023136"/>
    </source>
</evidence>
<reference evidence="7 8" key="1">
    <citation type="submission" date="2019-03" db="EMBL/GenBank/DDBJ databases">
        <title>Complete Genome Sequence of Paraburkholderia dipogonis ICMP 19430T, a Nitrogen-fixing Symbiont of the South African Invasive Legume Dipogon lignosus in New Zealand.</title>
        <authorList>
            <person name="De Meyer S.E."/>
        </authorList>
    </citation>
    <scope>NUCLEOTIDE SEQUENCE [LARGE SCALE GENOMIC DNA]</scope>
    <source>
        <strain evidence="7 8">ICMP 19430</strain>
    </source>
</reference>
<comment type="caution">
    <text evidence="7">The sequence shown here is derived from an EMBL/GenBank/DDBJ whole genome shotgun (WGS) entry which is preliminary data.</text>
</comment>
<dbReference type="Proteomes" id="UP000297385">
    <property type="component" value="Unassembled WGS sequence"/>
</dbReference>
<sequence>MIGVIVPAHNEEALLAPCLAALIAASRHEDLAGETVRIVVVLDACDDFTGAIARAYGVETLTLKARNVGIARATGADFLLADGARWLAFTDADSRVSSGWLVAQLSLDADAVCGSIAVDDWTAHPHSVREYFRKTYVDADGHRHIHGANLGVSADAYRRAGGFPPLKCSEDVALVDRLIAIGARIAWSAAPRVITSARAAARARGGFGDTLASWAAAG</sequence>
<comment type="subcellular location">
    <subcellularLocation>
        <location evidence="1">Cell membrane</location>
    </subcellularLocation>
</comment>
<dbReference type="Gene3D" id="3.90.550.10">
    <property type="entry name" value="Spore Coat Polysaccharide Biosynthesis Protein SpsA, Chain A"/>
    <property type="match status" value="1"/>
</dbReference>
<name>A0A4Y8N2X1_9BURK</name>
<dbReference type="SUPFAM" id="SSF53448">
    <property type="entry name" value="Nucleotide-diphospho-sugar transferases"/>
    <property type="match status" value="1"/>
</dbReference>
<evidence type="ECO:0000259" key="6">
    <source>
        <dbReference type="Pfam" id="PF00535"/>
    </source>
</evidence>
<keyword evidence="3" id="KW-0328">Glycosyltransferase</keyword>
<proteinExistence type="predicted"/>
<evidence type="ECO:0000256" key="1">
    <source>
        <dbReference type="ARBA" id="ARBA00004236"/>
    </source>
</evidence>
<keyword evidence="2" id="KW-1003">Cell membrane</keyword>
<dbReference type="GeneID" id="97307662"/>
<dbReference type="PANTHER" id="PTHR43646:SF2">
    <property type="entry name" value="GLYCOSYLTRANSFERASE 2-LIKE DOMAIN-CONTAINING PROTEIN"/>
    <property type="match status" value="1"/>
</dbReference>
<gene>
    <name evidence="7" type="ORF">E2553_02490</name>
</gene>
<feature type="domain" description="Glycosyltransferase 2-like" evidence="6">
    <location>
        <begin position="4"/>
        <end position="122"/>
    </location>
</feature>
<keyword evidence="4 7" id="KW-0808">Transferase</keyword>
<dbReference type="InterPro" id="IPR029044">
    <property type="entry name" value="Nucleotide-diphossugar_trans"/>
</dbReference>
<dbReference type="InterPro" id="IPR001173">
    <property type="entry name" value="Glyco_trans_2-like"/>
</dbReference>
<evidence type="ECO:0000256" key="2">
    <source>
        <dbReference type="ARBA" id="ARBA00022475"/>
    </source>
</evidence>
<evidence type="ECO:0000313" key="8">
    <source>
        <dbReference type="Proteomes" id="UP000297385"/>
    </source>
</evidence>
<protein>
    <submittedName>
        <fullName evidence="7">Glycosyltransferase</fullName>
    </submittedName>
</protein>
<accession>A0A4Y8N2X1</accession>
<dbReference type="EMBL" id="SNVI01000001">
    <property type="protein sequence ID" value="TFE43995.1"/>
    <property type="molecule type" value="Genomic_DNA"/>
</dbReference>
<dbReference type="PANTHER" id="PTHR43646">
    <property type="entry name" value="GLYCOSYLTRANSFERASE"/>
    <property type="match status" value="1"/>
</dbReference>
<evidence type="ECO:0000313" key="7">
    <source>
        <dbReference type="EMBL" id="TFE43995.1"/>
    </source>
</evidence>
<dbReference type="AlphaFoldDB" id="A0A4Y8N2X1"/>
<dbReference type="RefSeq" id="WP_134455878.1">
    <property type="nucleotide sequence ID" value="NZ_JBHMFL010000037.1"/>
</dbReference>
<evidence type="ECO:0000256" key="4">
    <source>
        <dbReference type="ARBA" id="ARBA00022679"/>
    </source>
</evidence>
<dbReference type="GO" id="GO:0005886">
    <property type="term" value="C:plasma membrane"/>
    <property type="evidence" value="ECO:0007669"/>
    <property type="project" value="UniProtKB-SubCell"/>
</dbReference>
<evidence type="ECO:0000256" key="3">
    <source>
        <dbReference type="ARBA" id="ARBA00022676"/>
    </source>
</evidence>
<organism evidence="7 8">
    <name type="scientific">Paraburkholderia dipogonis</name>
    <dbReference type="NCBI Taxonomy" id="1211383"/>
    <lineage>
        <taxon>Bacteria</taxon>
        <taxon>Pseudomonadati</taxon>
        <taxon>Pseudomonadota</taxon>
        <taxon>Betaproteobacteria</taxon>
        <taxon>Burkholderiales</taxon>
        <taxon>Burkholderiaceae</taxon>
        <taxon>Paraburkholderia</taxon>
    </lineage>
</organism>
<dbReference type="GO" id="GO:0016757">
    <property type="term" value="F:glycosyltransferase activity"/>
    <property type="evidence" value="ECO:0007669"/>
    <property type="project" value="UniProtKB-KW"/>
</dbReference>